<dbReference type="Proteomes" id="UP000081671">
    <property type="component" value="Unplaced"/>
</dbReference>
<dbReference type="STRING" id="10020.ENSDORP00000010566"/>
<dbReference type="PANTHER" id="PTHR15387">
    <property type="entry name" value="PROTEIN PHOSPHATASE 1 REGULATORY SUBUNIT 17"/>
    <property type="match status" value="1"/>
</dbReference>
<dbReference type="FunCoup" id="A0A1S3GP59">
    <property type="interactions" value="215"/>
</dbReference>
<dbReference type="InterPro" id="IPR033242">
    <property type="entry name" value="PPP1R17"/>
</dbReference>
<dbReference type="AlphaFoldDB" id="A0A1S3GP59"/>
<name>A0A1S3GP59_DIPOR</name>
<dbReference type="OrthoDB" id="9877987at2759"/>
<evidence type="ECO:0000313" key="3">
    <source>
        <dbReference type="RefSeq" id="XP_012890601.1"/>
    </source>
</evidence>
<dbReference type="CTD" id="10842"/>
<sequence>MSTEMMTSEQVQSREDPEDRREKLDAHCNHLGDLSDQFIEDCDLKRKPRKGKNAQANLNVDSDQKKPRRKDTPALHIPPFIPGVISEHLIRRYDVQERHPKSKTSPTLHNADAEQKKPRRKDTPALHTSPLTAGVTLLRGERPRVIAEDDEKDGNKMAI</sequence>
<dbReference type="GeneID" id="105999974"/>
<proteinExistence type="predicted"/>
<dbReference type="KEGG" id="dord:105999974"/>
<feature type="region of interest" description="Disordered" evidence="1">
    <location>
        <begin position="45"/>
        <end position="79"/>
    </location>
</feature>
<dbReference type="InParanoid" id="A0A1S3GP59"/>
<feature type="region of interest" description="Disordered" evidence="1">
    <location>
        <begin position="1"/>
        <end position="24"/>
    </location>
</feature>
<organism evidence="2 3">
    <name type="scientific">Dipodomys ordii</name>
    <name type="common">Ord's kangaroo rat</name>
    <dbReference type="NCBI Taxonomy" id="10020"/>
    <lineage>
        <taxon>Eukaryota</taxon>
        <taxon>Metazoa</taxon>
        <taxon>Chordata</taxon>
        <taxon>Craniata</taxon>
        <taxon>Vertebrata</taxon>
        <taxon>Euteleostomi</taxon>
        <taxon>Mammalia</taxon>
        <taxon>Eutheria</taxon>
        <taxon>Euarchontoglires</taxon>
        <taxon>Glires</taxon>
        <taxon>Rodentia</taxon>
        <taxon>Castorimorpha</taxon>
        <taxon>Heteromyidae</taxon>
        <taxon>Dipodomyinae</taxon>
        <taxon>Dipodomys</taxon>
    </lineage>
</organism>
<feature type="compositionally biased region" description="Basic and acidic residues" evidence="1">
    <location>
        <begin position="111"/>
        <end position="124"/>
    </location>
</feature>
<keyword evidence="2" id="KW-1185">Reference proteome</keyword>
<dbReference type="GO" id="GO:0004865">
    <property type="term" value="F:protein serine/threonine phosphatase inhibitor activity"/>
    <property type="evidence" value="ECO:0007669"/>
    <property type="project" value="Ensembl"/>
</dbReference>
<protein>
    <submittedName>
        <fullName evidence="3">Protein phosphatase 1 regulatory subunit 17</fullName>
    </submittedName>
</protein>
<evidence type="ECO:0000256" key="1">
    <source>
        <dbReference type="SAM" id="MobiDB-lite"/>
    </source>
</evidence>
<gene>
    <name evidence="3" type="primary">Ppp1r17</name>
</gene>
<feature type="compositionally biased region" description="Polar residues" evidence="1">
    <location>
        <begin position="1"/>
        <end position="11"/>
    </location>
</feature>
<reference evidence="3" key="1">
    <citation type="submission" date="2025-08" db="UniProtKB">
        <authorList>
            <consortium name="RefSeq"/>
        </authorList>
    </citation>
    <scope>IDENTIFICATION</scope>
    <source>
        <tissue evidence="3">Kidney</tissue>
    </source>
</reference>
<dbReference type="RefSeq" id="XP_012890601.1">
    <property type="nucleotide sequence ID" value="XM_013035147.1"/>
</dbReference>
<feature type="region of interest" description="Disordered" evidence="1">
    <location>
        <begin position="94"/>
        <end position="159"/>
    </location>
</feature>
<feature type="compositionally biased region" description="Basic and acidic residues" evidence="1">
    <location>
        <begin position="62"/>
        <end position="73"/>
    </location>
</feature>
<feature type="compositionally biased region" description="Basic and acidic residues" evidence="1">
    <location>
        <begin position="12"/>
        <end position="24"/>
    </location>
</feature>
<dbReference type="OMA" id="LDPRCGH"/>
<evidence type="ECO:0000313" key="2">
    <source>
        <dbReference type="Proteomes" id="UP000081671"/>
    </source>
</evidence>
<accession>A0A1S3GP59</accession>
<dbReference type="PANTHER" id="PTHR15387:SF0">
    <property type="entry name" value="PROTEIN PHOSPHATASE 1 REGULATORY SUBUNIT 17"/>
    <property type="match status" value="1"/>
</dbReference>